<evidence type="ECO:0000313" key="1">
    <source>
        <dbReference type="EMBL" id="URE09810.1"/>
    </source>
</evidence>
<name>A0A9E7G8N3_9LILI</name>
<dbReference type="Proteomes" id="UP001055439">
    <property type="component" value="Chromosome 6"/>
</dbReference>
<accession>A0A9E7G8N3</accession>
<dbReference type="EMBL" id="CP097508">
    <property type="protein sequence ID" value="URE09810.1"/>
    <property type="molecule type" value="Genomic_DNA"/>
</dbReference>
<keyword evidence="2" id="KW-1185">Reference proteome</keyword>
<organism evidence="1 2">
    <name type="scientific">Musa troglodytarum</name>
    <name type="common">fe'i banana</name>
    <dbReference type="NCBI Taxonomy" id="320322"/>
    <lineage>
        <taxon>Eukaryota</taxon>
        <taxon>Viridiplantae</taxon>
        <taxon>Streptophyta</taxon>
        <taxon>Embryophyta</taxon>
        <taxon>Tracheophyta</taxon>
        <taxon>Spermatophyta</taxon>
        <taxon>Magnoliopsida</taxon>
        <taxon>Liliopsida</taxon>
        <taxon>Zingiberales</taxon>
        <taxon>Musaceae</taxon>
        <taxon>Musa</taxon>
    </lineage>
</organism>
<gene>
    <name evidence="1" type="ORF">MUK42_04158</name>
</gene>
<protein>
    <submittedName>
        <fullName evidence="1">Uncharacterized protein</fullName>
    </submittedName>
</protein>
<dbReference type="AlphaFoldDB" id="A0A9E7G8N3"/>
<proteinExistence type="predicted"/>
<sequence length="90" mass="10257">MASFDIVNGKLALFFDTESYVRSKSLLIIRQVMYPSGYVQRDPCSLTPRWVSIYLEDERELLFRAAAILEQRSFTIAVCQTCITASFHGA</sequence>
<evidence type="ECO:0000313" key="2">
    <source>
        <dbReference type="Proteomes" id="UP001055439"/>
    </source>
</evidence>
<reference evidence="1" key="1">
    <citation type="submission" date="2022-05" db="EMBL/GenBank/DDBJ databases">
        <title>The Musa troglodytarum L. genome provides insights into the mechanism of non-climacteric behaviour and enrichment of carotenoids.</title>
        <authorList>
            <person name="Wang J."/>
        </authorList>
    </citation>
    <scope>NUCLEOTIDE SEQUENCE</scope>
    <source>
        <tissue evidence="1">Leaf</tissue>
    </source>
</reference>